<dbReference type="GeneID" id="20199049"/>
<dbReference type="EnsemblMetazoa" id="HelroT161139">
    <property type="protein sequence ID" value="HelroP161139"/>
    <property type="gene ID" value="HelroG161139"/>
</dbReference>
<dbReference type="KEGG" id="hro:HELRODRAFT_161139"/>
<dbReference type="Proteomes" id="UP000015101">
    <property type="component" value="Unassembled WGS sequence"/>
</dbReference>
<dbReference type="InParanoid" id="T1ER49"/>
<keyword evidence="4" id="KW-1185">Reference proteome</keyword>
<dbReference type="HOGENOM" id="CLU_880765_0_0_1"/>
<evidence type="ECO:0000313" key="3">
    <source>
        <dbReference type="EnsemblMetazoa" id="HelroP161139"/>
    </source>
</evidence>
<name>T1ER49_HELRO</name>
<dbReference type="EMBL" id="AMQM01000754">
    <property type="status" value="NOT_ANNOTATED_CDS"/>
    <property type="molecule type" value="Genomic_DNA"/>
</dbReference>
<feature type="region of interest" description="Disordered" evidence="1">
    <location>
        <begin position="296"/>
        <end position="316"/>
    </location>
</feature>
<dbReference type="RefSeq" id="XP_009019342.1">
    <property type="nucleotide sequence ID" value="XM_009021094.1"/>
</dbReference>
<evidence type="ECO:0000256" key="1">
    <source>
        <dbReference type="SAM" id="MobiDB-lite"/>
    </source>
</evidence>
<dbReference type="STRING" id="6412.T1ER49"/>
<dbReference type="Gene3D" id="1.20.120.20">
    <property type="entry name" value="Apolipoprotein"/>
    <property type="match status" value="1"/>
</dbReference>
<sequence length="316" mass="35749">MSSVVPFRRFFIPISAVFLRKQLQLTSHVHVQKLIFLQHENQLPLINSGIRCLSSKGSFTDIVDDVKKTGLDLKEKVAERAEVVKDQLSNIPGKMKETMEAVKDSEISKKGKDFVENVKGTVIEKAMSSKLENNFLLLMCYLLISFPKEKAAEGAEAVKEKISNIPENVKETLEVAKDSEFSKKGKEFMENVKGTVVEKAEKAAEGAEAVKEQLSDFPGKVKETFESIKDSEYAKKGWEAAESIKSTVQNIGEAVTKKSEKVKEQLADMPENAKEKYKQAMESEYAKKGRKFVEDTKEKMWKDKKHGKKHKHRDDD</sequence>
<reference evidence="3" key="3">
    <citation type="submission" date="2015-06" db="UniProtKB">
        <authorList>
            <consortium name="EnsemblMetazoa"/>
        </authorList>
    </citation>
    <scope>IDENTIFICATION</scope>
</reference>
<dbReference type="AlphaFoldDB" id="T1ER49"/>
<evidence type="ECO:0000313" key="4">
    <source>
        <dbReference type="Proteomes" id="UP000015101"/>
    </source>
</evidence>
<reference evidence="2 4" key="2">
    <citation type="journal article" date="2013" name="Nature">
        <title>Insights into bilaterian evolution from three spiralian genomes.</title>
        <authorList>
            <person name="Simakov O."/>
            <person name="Marletaz F."/>
            <person name="Cho S.J."/>
            <person name="Edsinger-Gonzales E."/>
            <person name="Havlak P."/>
            <person name="Hellsten U."/>
            <person name="Kuo D.H."/>
            <person name="Larsson T."/>
            <person name="Lv J."/>
            <person name="Arendt D."/>
            <person name="Savage R."/>
            <person name="Osoegawa K."/>
            <person name="de Jong P."/>
            <person name="Grimwood J."/>
            <person name="Chapman J.A."/>
            <person name="Shapiro H."/>
            <person name="Aerts A."/>
            <person name="Otillar R.P."/>
            <person name="Terry A.Y."/>
            <person name="Boore J.L."/>
            <person name="Grigoriev I.V."/>
            <person name="Lindberg D.R."/>
            <person name="Seaver E.C."/>
            <person name="Weisblat D.A."/>
            <person name="Putnam N.H."/>
            <person name="Rokhsar D.S."/>
        </authorList>
    </citation>
    <scope>NUCLEOTIDE SEQUENCE</scope>
</reference>
<feature type="compositionally biased region" description="Basic residues" evidence="1">
    <location>
        <begin position="302"/>
        <end position="316"/>
    </location>
</feature>
<dbReference type="CTD" id="20199049"/>
<reference evidence="4" key="1">
    <citation type="submission" date="2012-12" db="EMBL/GenBank/DDBJ databases">
        <authorList>
            <person name="Hellsten U."/>
            <person name="Grimwood J."/>
            <person name="Chapman J.A."/>
            <person name="Shapiro H."/>
            <person name="Aerts A."/>
            <person name="Otillar R.P."/>
            <person name="Terry A.Y."/>
            <person name="Boore J.L."/>
            <person name="Simakov O."/>
            <person name="Marletaz F."/>
            <person name="Cho S.-J."/>
            <person name="Edsinger-Gonzales E."/>
            <person name="Havlak P."/>
            <person name="Kuo D.-H."/>
            <person name="Larsson T."/>
            <person name="Lv J."/>
            <person name="Arendt D."/>
            <person name="Savage R."/>
            <person name="Osoegawa K."/>
            <person name="de Jong P."/>
            <person name="Lindberg D.R."/>
            <person name="Seaver E.C."/>
            <person name="Weisblat D.A."/>
            <person name="Putnam N.H."/>
            <person name="Grigoriev I.V."/>
            <person name="Rokhsar D.S."/>
        </authorList>
    </citation>
    <scope>NUCLEOTIDE SEQUENCE</scope>
</reference>
<dbReference type="EMBL" id="KB096742">
    <property type="protein sequence ID" value="ESO01934.1"/>
    <property type="molecule type" value="Genomic_DNA"/>
</dbReference>
<proteinExistence type="predicted"/>
<protein>
    <submittedName>
        <fullName evidence="2 3">Uncharacterized protein</fullName>
    </submittedName>
</protein>
<evidence type="ECO:0000313" key="2">
    <source>
        <dbReference type="EMBL" id="ESO01934.1"/>
    </source>
</evidence>
<gene>
    <name evidence="3" type="primary">20199049</name>
    <name evidence="2" type="ORF">HELRODRAFT_161139</name>
</gene>
<accession>T1ER49</accession>
<organism evidence="3 4">
    <name type="scientific">Helobdella robusta</name>
    <name type="common">Californian leech</name>
    <dbReference type="NCBI Taxonomy" id="6412"/>
    <lineage>
        <taxon>Eukaryota</taxon>
        <taxon>Metazoa</taxon>
        <taxon>Spiralia</taxon>
        <taxon>Lophotrochozoa</taxon>
        <taxon>Annelida</taxon>
        <taxon>Clitellata</taxon>
        <taxon>Hirudinea</taxon>
        <taxon>Rhynchobdellida</taxon>
        <taxon>Glossiphoniidae</taxon>
        <taxon>Helobdella</taxon>
    </lineage>
</organism>